<feature type="compositionally biased region" description="Basic and acidic residues" evidence="1">
    <location>
        <begin position="6494"/>
        <end position="6510"/>
    </location>
</feature>
<feature type="compositionally biased region" description="Polar residues" evidence="1">
    <location>
        <begin position="3049"/>
        <end position="3059"/>
    </location>
</feature>
<dbReference type="EMBL" id="MIGC01001326">
    <property type="protein sequence ID" value="PHJ23061.1"/>
    <property type="molecule type" value="Genomic_DNA"/>
</dbReference>
<feature type="compositionally biased region" description="Basic residues" evidence="1">
    <location>
        <begin position="7096"/>
        <end position="7109"/>
    </location>
</feature>
<organism evidence="2 3">
    <name type="scientific">Cystoisospora suis</name>
    <dbReference type="NCBI Taxonomy" id="483139"/>
    <lineage>
        <taxon>Eukaryota</taxon>
        <taxon>Sar</taxon>
        <taxon>Alveolata</taxon>
        <taxon>Apicomplexa</taxon>
        <taxon>Conoidasida</taxon>
        <taxon>Coccidia</taxon>
        <taxon>Eucoccidiorida</taxon>
        <taxon>Eimeriorina</taxon>
        <taxon>Sarcocystidae</taxon>
        <taxon>Cystoisospora</taxon>
    </lineage>
</organism>
<feature type="compositionally biased region" description="Low complexity" evidence="1">
    <location>
        <begin position="6114"/>
        <end position="6138"/>
    </location>
</feature>
<dbReference type="RefSeq" id="XP_067924738.1">
    <property type="nucleotide sequence ID" value="XM_068063284.1"/>
</dbReference>
<feature type="compositionally biased region" description="Basic and acidic residues" evidence="1">
    <location>
        <begin position="6238"/>
        <end position="6253"/>
    </location>
</feature>
<feature type="compositionally biased region" description="Basic residues" evidence="1">
    <location>
        <begin position="3704"/>
        <end position="3714"/>
    </location>
</feature>
<feature type="compositionally biased region" description="Basic and acidic residues" evidence="1">
    <location>
        <begin position="4646"/>
        <end position="4661"/>
    </location>
</feature>
<feature type="compositionally biased region" description="Basic and acidic residues" evidence="1">
    <location>
        <begin position="6557"/>
        <end position="6582"/>
    </location>
</feature>
<feature type="compositionally biased region" description="Basic residues" evidence="1">
    <location>
        <begin position="2591"/>
        <end position="2601"/>
    </location>
</feature>
<feature type="compositionally biased region" description="Basic and acidic residues" evidence="1">
    <location>
        <begin position="884"/>
        <end position="897"/>
    </location>
</feature>
<feature type="compositionally biased region" description="Basic residues" evidence="1">
    <location>
        <begin position="7175"/>
        <end position="7194"/>
    </location>
</feature>
<feature type="compositionally biased region" description="Basic and acidic residues" evidence="1">
    <location>
        <begin position="3639"/>
        <end position="3649"/>
    </location>
</feature>
<feature type="region of interest" description="Disordered" evidence="1">
    <location>
        <begin position="1536"/>
        <end position="1882"/>
    </location>
</feature>
<feature type="compositionally biased region" description="Polar residues" evidence="1">
    <location>
        <begin position="1089"/>
        <end position="1098"/>
    </location>
</feature>
<feature type="compositionally biased region" description="Low complexity" evidence="1">
    <location>
        <begin position="467"/>
        <end position="484"/>
    </location>
</feature>
<feature type="compositionally biased region" description="Gly residues" evidence="1">
    <location>
        <begin position="3934"/>
        <end position="3961"/>
    </location>
</feature>
<sequence>MGNVPPRGSSCETSTQQVLPPFSSPSSLSHSSSSLPSSLSSSSSSCSLKSQKSSSLSHRLSISSSSSREEQREQQEEHPRVCTRPNRENSHKGLHRALSSHESRQSFYLPQPGEDECSLGKQERRPTRKRDLSPHLSRSLNSYLSSTCHLVHPSRSSLLAAGSPGEEEKPSQPDPPSPHPLRSVSSSPSHRQEISCTTSRRPHSSRSTSSSSSFSLSPRGEGPLLFFKAVTPQGSQEEEQKDRERPSHHRHKKKKNAIHSLVSSSSSAPSSSQDCFLPSFSSSSSSGVEKAPSFEGSSCARLVAVRRRRFSSEKINHRKKKGGGDSEEEEKSFFSSSSENTPSISPSESLPSKVTSLWGGGIAKKKISSHRDSASQSQPHQEEEKEKRPSYQPSPSSLASSSSFHRKRESSYFLFLDSPSWGPESSPVERLSEEKKERNERGGEEEEEREGQYHLSFSRRLREAEQSYSLSQPSSSSCISFSSSLVAIRKEAKKKEKKGGHENDEGSPEESNRPIASSSFLHGQMAPSVLTLSASSPPLAFSPFPSLSYRHSSRKIPSPITRKTKSDTRIRRTHAAFHEGEQQQEEEAKEEETSSSFASSSSSRETPSCLLLHRSPQVLSVSLPFLIPDPSNSLVIQRQKKKRSPHSPPSPLFHSSVERTASRYSSSSLLPDDVDSLSSPNERICRLSKHERWREEGSKESPQLPISECCCSSSPDEVHAYHSYSVEGHHEVNTSDGTEDNLEKEEKESRQCISQQSRNSLTVDRTPSRDLDSFEMSLYHIEERSSCNVLHSGVHPRSHHPLSIEGFSSPPRSSQEDRGHRRSSSRSHSRRSMLMKECIDTASQEGGERPRRDSLDVSKPLERGVIDRSSGFSPVKKQQHICRKKSEEEEDGRDKEVSVGPVCSRRIPSERRGEKSAKGGCKEEKEEEKGQQELKMRGGETSSLRGCSPHHRDKICMSIPSPLSLSCSPSLLSSSSQFNQDPYSFTSTTAAIVGVYPSAEKEVPRIRKETCLSSSSSSATSFSCSVASSSSSTTSTEASLSPVILTSTHCQRSQLKEGREEVFPEKKKKQEEKEEPPSSLPFLSSTPSHISLSDKLQPSSSSSVFFLSRYEREPSQEDKGGMVSEATPAVEERKEGRKGEKSFIKVPGTSLLDASHCSSFLQEASPERSEGSLASSSAGGQREDVDNSSKKMLRKRSGGESCCRKRSDEEEEGCCSLRSSSLLQTRPDRRQRGEASLLVMQPDERSSSSSSLASMDEKEDEGEGVPELLKRRSIKDGSLSCASKGRSSVRRSRRKKREEEGVKGDSHSSSYDEDEEEGNKSTGHYRHASASSDQRDERSSSSSSSSSFLLDSVNSSKSVGSLDVPLHAEPSVVYIQHLPKTAGNSSPHSTAVHHSPSLHRSSSFSSSVDFPRSTQEKTLEDKSDSEPSSSRLTRHRLSPCALSCLLSDDPSCSLDSTKDSQEGNKHLSIGDLDNSSSSSCLSSNSSSTCISSERGGTVSSSSGSSSSSVVRGECFEREQIVRRQVADVKEGTCMESRRGIERSGRRGEEIGLGIDTEHPNAYPHRNPYTREKGTGERCMEAETRGSGSLTDGEEISPSPLSSSHFVSQEACSLKEEVSSSIRSEEEKKKISPGAPTSSPLSTSCAPISECAVHHDTRSCSQTSIYSERRRRRCAVEERAPSRQKDSPRQPRDEGLLLREERREDTHLTTSPSHVSIHQSRSTRGFPTSSPTHSFPSTVRPKDLRDRQERREKTPSSREQPDLLTMCSDREEGRDVLSSESYEDLYGPEHVKREVGVSSFPPQTSRTPEEEESVVRHRLSSSGSSHEENISDLDKNKITPLSSEVDEDSLRFHRPRDTMAKDSSVEGHASGVHAPPSLSSSSECLKEWMKEEEFFGSSDLLSPSLSFSKDEVVCEVDQSCLSQCKKGEDYNDGNESVPHAIENMKRRGKKETHSSLRRKDNDDNRDRKREASHSGACREDSRSGEDLEKGLSGIERDEENKKSHETEGGIKKLREDVEKREDKQASRVRDPGVERGELTLATETSRVSQDSHHANKEQEEEARLSFEEGRLARDEHVNGLEEGLFTGVTLEAVQKGEGEENEEEDSTGGRSIEEKKELVNETEERVEEDRGGRGGSFDYGGGRENAGSSGRENGVHSGDRGGGTTARRGGGSGEGEGSGEEEDDGGDDDEEDDDDEEEEEEEEDEEEKARRQEEEEAELLRYHRDVPRDVLAGKNTKTATLYIHLKVLIYLHFLVYLDRGFLRISSPTTSSDERGMNRRGRGEEDEESEEHNSSSPHPSITTDAPFLFDLSDPLRPTFSTLSLLDLFNSMLARYGAAAVEGVCAFLSCDEAFLHYVQCHFLRVPLPRRFSSSSFKKARQHCRDKGERRDREKKRVRKGKREKERKGDEKEASLASEDREDRRFSSSHSKHFDRGSSPTRESSPSSSLLTGEDIDGARLVKSEVPIRYEDEEEEFFFLSSASEVEEEEGTAGIDSLNSQLLSDHDIMRYSGRDRRQSSSRLPLPFSSFSFINSPLFPALERTSRRGEKRRKRNTPAVTSPSRLHETSPIPCCCSLHGRPRSSEEEEEEGVDGRRRRKERRKGRQEKENPKKTDCVSLEERHSKKKKKKGCHHSLETLSCCSSSPSSCACMPQCDLVKNLPPPLPLSLHRFVPPQCLLMTDFDDLEDLSPRKQERRRDTSRRRTKGRGDISPSSRGSSERRERKNTSFSISSSYRNLMNVSFQTRDLLRRSYTVYDFFLTAFSEGLPAFFRNDCPLSCIPSCTFHDWCYRRPRPSLTPGKSSIFFPNPPSPSPSSRYHPHEGREDEDQEERRHLHGGGVVDLDPHESSHDRQSPYQHSYHHNREGIGVGEGGYALPGEAPPGVLFCQFLDAFSGLATACICRGLHPATCSRASNVYHIVKVLELFLFSRCGSLERLPAHIMTDIPKRWRKTLSFALLPSPSSSLSPQEERKKKRDKEDHDEKDQHKEGEKEREGHNDDHGEKNSHLEGGAQQKKGERKEEEGEGGEKDAVMEEQDEEEARREEEKLGHHSSKASQKNQQEEQWWSEARRGRSITEQEGDVKDHYSRHGRTSIQQAEASATPRSMEQGETCMEEDAEKKKKNKEEEEEQHQEEDEEEGPPLLSLGLVMTHLLLSIQHPASQELLLRLLGSNSASGSPIAAPCYHVLTSVLNWPDLLTSCLGDSSFQRRIDTLLGASHLSLVYQRHQQKVQDQRDMQDTFSTLLSLLPPPPPSLPSSASSSSLSSPLSSSSPPLSPSLKNLEVSPNSVFSSPYPLPMVEDSISDQQLSLLSENRKGSSIPAEKNSHNDGISSFVEGQEEGREESLKDSGFSSSSSSYGSHAQNIPPIFYDKRKGCMSFPHGDGGRGGSSQAPRETEREENHLPHPPNEGISCMLTPASNTSNLSSFGSPFDDDPLQEKEEKEKEERRRDRLLLNETDSKKERGQPDSSSLRRRGRHAMSIHSSSRRAASDPGLCTCFSSFSVFQTLSFSPPLGCCWRCGFYLDGKDLLFFSPSLLRSSSRQAKRSLSPSSSPVYRHRRKIRERRTREEKDVERQDYHQVPHHEGKASSYHAESTCKSECISSSFFSSSSTCSVERQDKCLENDDRVQGDEREKHSLPTSCPPRGDSRSHRHSDDPLSSPPPHNLREKKSSTTMITTTTTTLSSSSRHRHVSCHSSSSSSSAFSSTSSSRRSRRKQRGRRWREEASVEREREREEKMIEMRGGGRCRWSRGESWATPLGMRLIIRRREQEGDSGRRGSHPFSSFSARNLRRSEEASLFSSLGWRILRCTNRTARRNLFAFLLVSSKHSFSITKPSMIRGRQDAGPHRSPPFLISAGGASGLSVNSGSSASHSYGSKRRGGEEHEEDFSTFLLRESKEAQGYRLYLQERERYLQARREEGSASGLRHNSLNSNRRRRGKRGGSAGGGGCGGSLTGGEGGGGRAGGTDDGNGCSNYHSCNNGISSRRLGIPRKLYRRLSSPSRTLSRREDGEDSFCSSPALSITIPQENEATISRQPHPPSSTSVTPQSIQASSPSSTNVSDTLASSSQSSASGGGSDSFYPAQQEQQQSSFGACVSDSLLLPSSSTPSAGSSSQPEGGEGRAERRGDLERREKEEGKGVGLGETLKIEKTEIGERDEEMPDAFLDDTQQEELDGHHKNRNREEKERSSSSPKLSSSSASFQAHVGQQGVVTSIVRDGCPRTTGGEHDEEEKSSSGVSTSSSSSSSPRLQPNQSSSSSFSTRCILHCNSCSSSSSCACSHVATSHLKGDLPAFGSSPSSSLSQDNRSSLSSPPAITVEKDGTSHPSETPPPPPTTASFLSTHDNRTTTGLTRREETSSSPSVPPPPLLMVHAPSSLFPYLQLPHSSSSSTSSSCQQGLSSSFSPPPSSSPHQEHPLSIPSSSSPGEKAERGQTHRSSSISASPRVTAFSGVSSSSSLQQTHQEQSPSSGREEEKSSSSSSSLLRPAPSPPPHFLLSTSSSSSSFAHPSHSQRQLHYNKAGVLTAGQVALPHHHPSSSGGGPPPTALRVWRSARCQYRQHPQAMATGVYFTTAACVSPFCVTPHQQAHRQKILRMHLLFPYLSFSDDEEGSLVRKRKKVFTTLKVDCFSSSSWHKKNGVSSPSEGRTSVEEEERCDSQSERDMTMDGERRGMKKERSKKRDKGRGRGEGGERRNRRKAWVDTSSSSTSTSSSNSDEEDGGDEGGRDRERRRRIGRSSFLQGSHHHEEEEKKEDFSSIPVHNEERDAKVPLHFRLWRACVTKKEDERTHQRLKTFQRKQWKLRLLDYIEDRRQELLKKVSFSTSQSVFASPRGPSEGSKRGQDVCARGEEEEEEEERSSVVSSSSSTTILLLSPADETGGEGEEGERRRRAEWTLMTSTTSPPPPHSSSLGTTVSSQRGEDQDEASSSFLSLSTGLRERRDNTDLHGGEEEHVSSTANSSDTGHKERRTLESRCIWQSPPPSTSEAAMNVPTTHISSSGLSLIGSSSSSSCSAEEEDDSKRFGKERGQGVEEERESKEKDGDVDVNCSSSFSSPSVPPTCTSHDLCSSSSFTSSGDDRIRSERREEEKSEQATPPMEEEREEEMNLAEEDISCGVFTTPCSSSHHAASFKTSHELLPPQRQPSEVAGDLEGEERTRIRTIQCEREEEEEREDTPPSSQTVGLQPGAIMIERRRKAKVFLRESSSCSSSSSSVYHRHNTSLADHHGSTSYLQHSLRNDKSKKKEKTFRHSCPLSSPLSPCSESEELLILESFLKNDRKKEEEALLEMIKKPSSPSLPPPHPLMFLGFHEGIEVLLLRLLEGSYKHPSCRPPGCVGIHAYTPGISEVQFQGWLQQKLQERVLGMEEVYNDIELQMQLQRQLLDLTYVKSNIIPLLFQSIVKGRYRESTVSLLSAIIYHAQPGRALSLFNTAIAEASLPHLPSLCHLLYLLLPRPPSQHSHHRHTSSSSSTSGGVRRLGCRVVETLEILRGVVELTPAAALPKIPVRLWRRLTDSFFYYTKNTIFMSKCLPVFKKVADNGTNDIQHLVFVHCRLLERLDTALSAFRRRLQKKATTKEGLGAIMDLLVHLNHFFQASTESLGFAEDYPPLSSSSSSVPSTPTPTHHGSTSSRAGGEGGGNGVSSLSCSSYPSTPSSSSSLLSSPSSTPSLSLLSPFSSPPPFIPLSPSSSYVSSSLPPCYSPSPILALHPVPPTMDDPVVLSPPPPLMRVAAAANLSALQAAAAGFHPQAAGGMMCYFNHSYNSPRSLPANLKMDVNSRRNGSSSQGDHKIPDISSAMPVQQRYATFLRHPGSSSSSGGQVAYHNRPSSPNRFSLGGGSNGVCTPENEESSGNGGGGSLRGIGGMGGGSLSGYFSLCACSTCREAVGMCFGTALPPVPHVHCSSCTSCHHQTVSEALQKAREEQSQLEEKERAGGQSISSAVGGEGLRNGEEEKFGENRSRGSQQAKIDIVIHGEGEGQRDEGKKGGEESHLTSSSQFSSSSLSPTPFSGVHTPPPTPPTPAAAATALLMTEGLGALPLLQHESNLGGGGLSPSSLSHHSRIHPGPEEEQDIAEEAGWRRHRLSSEEKTLSVTTISPSFSKESAGGDGWRTGDEGARLHDQTGARGMSPVSSSSSSSSSSPVFSSPLSSLSPSHDHTSPERWKETADQGEGVNRNANEEDKKSIVPSERVRHGGKNDRTGEDTSLSLSSLSTPSSSSSSSSGSSDHNNKAGEMREGEEVEEREIERRRHREVRRDADEASGGKKDSENEVDESPILPQSRHEASFATGEQLPHSSLPFSWKDSSSSFSRTKGDFAGLSPSLPEEREKEEHKKNTGDMTSSSTSSATRASDVQASLSSSSSSSVFFSPRGFLSPPHATSSPDLMAQQQETESFLSTIERGDRQREGDAGRLKPLDESHQRQEGDQEEAIMTAGDEEEEEQQQRKRSIGGGGTAPEGGCGGDQMFLSSSASLSHRIEENDAQQRGSTKLPYGSDETMNSRERTVEEDEKEKEQEDRASREKRRKDDAMEEDNQEGEGKGGGTSLVSNLLAAAVAAAKAARSPGPLSHPPDFGRSAERENEKVGERKDMRGQEGGERILHGISATSEGGIIRPFPERDALRSEAKGGEGGGGGGRSEAEKRHLASPRDEIGGTLRTGREGSSRLIQEKEDDVLMSVELWNPSAESSSSSSSSSFVASAFPGNPGMCFARPGPCDPSSSSLQLPPLAVNASMLHDSQGRREEERDIRGGGLGEGRREIGNRPPIGSEYLSSSSSSSCSSFSSPPTSHRYSPSASSSAGEVPLSPLPPPLKVPWDREEEEESSSSELHAGVDPLSHKLSVTPERRGLEREGRHLSSSSSPSPQISRRRGEEERGIGEEGKECCLRAMSGMTPHSLEERKEDGFSSSSSSSSTEPPACSCPHSRSSQRCCCYDVPPSFLFPAAPPGFISSSLLNASGHSSSQHHGAPGIAGSFLSADITGGAASASSSSLLTPAGLSSSSHPFLFSSTLLPPAFNFPGGHSAGGVSRLTSLASVNSREGISGGAGEEGEDANGKPFLVRFLMTSKKWRRISKFVSLQTRGPSMDITDPANFMPLEEARRVKEERKRQEKMQLHSEGRHRKSRSEKKHRRREEQRLMWGEQAQQSQQQQQQRNDEGSHHQQQHMQTREFLEWFRGDFDYDLQQSQQLQQQQQFPSRSHHHHHHHRTHHHHHKFFG</sequence>
<feature type="compositionally biased region" description="Basic and acidic residues" evidence="1">
    <location>
        <begin position="4111"/>
        <end position="4130"/>
    </location>
</feature>
<feature type="compositionally biased region" description="Basic and acidic residues" evidence="1">
    <location>
        <begin position="5956"/>
        <end position="5977"/>
    </location>
</feature>
<feature type="compositionally biased region" description="Basic and acidic residues" evidence="1">
    <location>
        <begin position="3388"/>
        <end position="3397"/>
    </location>
</feature>
<feature type="compositionally biased region" description="Basic and acidic residues" evidence="1">
    <location>
        <begin position="907"/>
        <end position="938"/>
    </location>
</feature>
<feature type="compositionally biased region" description="Low complexity" evidence="1">
    <location>
        <begin position="1725"/>
        <end position="1737"/>
    </location>
</feature>
<feature type="region of interest" description="Disordered" evidence="1">
    <location>
        <begin position="7162"/>
        <end position="7194"/>
    </location>
</feature>
<feature type="compositionally biased region" description="Basic and acidic residues" evidence="1">
    <location>
        <begin position="6597"/>
        <end position="6609"/>
    </location>
</feature>
<feature type="compositionally biased region" description="Gly residues" evidence="1">
    <location>
        <begin position="2132"/>
        <end position="2143"/>
    </location>
</feature>
<feature type="region of interest" description="Disordered" evidence="1">
    <location>
        <begin position="2796"/>
        <end position="2858"/>
    </location>
</feature>
<feature type="compositionally biased region" description="Low complexity" evidence="1">
    <location>
        <begin position="5978"/>
        <end position="5995"/>
    </location>
</feature>
<feature type="region of interest" description="Disordered" evidence="1">
    <location>
        <begin position="7079"/>
        <end position="7143"/>
    </location>
</feature>
<feature type="compositionally biased region" description="Basic and acidic residues" evidence="1">
    <location>
        <begin position="1739"/>
        <end position="1760"/>
    </location>
</feature>
<dbReference type="PANTHER" id="PTHR35711">
    <property type="entry name" value="EXPRESSED PROTEIN"/>
    <property type="match status" value="1"/>
</dbReference>
<reference evidence="2 3" key="1">
    <citation type="journal article" date="2017" name="Int. J. Parasitol.">
        <title>The genome of the protozoan parasite Cystoisospora suis and a reverse vaccinology approach to identify vaccine candidates.</title>
        <authorList>
            <person name="Palmieri N."/>
            <person name="Shrestha A."/>
            <person name="Ruttkowski B."/>
            <person name="Beck T."/>
            <person name="Vogl C."/>
            <person name="Tomley F."/>
            <person name="Blake D.P."/>
            <person name="Joachim A."/>
        </authorList>
    </citation>
    <scope>NUCLEOTIDE SEQUENCE [LARGE SCALE GENOMIC DNA]</scope>
    <source>
        <strain evidence="2 3">Wien I</strain>
    </source>
</reference>
<feature type="compositionally biased region" description="Basic and acidic residues" evidence="1">
    <location>
        <begin position="1536"/>
        <end position="1549"/>
    </location>
</feature>
<feature type="compositionally biased region" description="Polar residues" evidence="1">
    <location>
        <begin position="1707"/>
        <end position="1724"/>
    </location>
</feature>
<feature type="compositionally biased region" description="Basic and acidic residues" evidence="1">
    <location>
        <begin position="6162"/>
        <end position="6187"/>
    </location>
</feature>
<feature type="compositionally biased region" description="Acidic residues" evidence="1">
    <location>
        <begin position="2176"/>
        <end position="2205"/>
    </location>
</feature>
<evidence type="ECO:0000256" key="1">
    <source>
        <dbReference type="SAM" id="MobiDB-lite"/>
    </source>
</evidence>
<feature type="compositionally biased region" description="Polar residues" evidence="1">
    <location>
        <begin position="4973"/>
        <end position="4984"/>
    </location>
</feature>
<feature type="compositionally biased region" description="Basic and acidic residues" evidence="1">
    <location>
        <begin position="67"/>
        <end position="91"/>
    </location>
</feature>
<comment type="caution">
    <text evidence="2">The sequence shown here is derived from an EMBL/GenBank/DDBJ whole genome shotgun (WGS) entry which is preliminary data.</text>
</comment>
<name>A0A2C6KGA3_9APIC</name>
<feature type="compositionally biased region" description="Basic and acidic residues" evidence="1">
    <location>
        <begin position="6718"/>
        <end position="6741"/>
    </location>
</feature>
<feature type="compositionally biased region" description="Low complexity" evidence="1">
    <location>
        <begin position="4327"/>
        <end position="4342"/>
    </location>
</feature>
<feature type="compositionally biased region" description="Basic and acidic residues" evidence="1">
    <location>
        <begin position="3559"/>
        <end position="3580"/>
    </location>
</feature>
<feature type="region of interest" description="Disordered" evidence="1">
    <location>
        <begin position="2484"/>
        <end position="2521"/>
    </location>
</feature>
<feature type="region of interest" description="Disordered" evidence="1">
    <location>
        <begin position="1050"/>
        <end position="1100"/>
    </location>
</feature>
<dbReference type="PANTHER" id="PTHR35711:SF1">
    <property type="entry name" value="ECTODERMAL, ISOFORM F"/>
    <property type="match status" value="1"/>
</dbReference>
<feature type="compositionally biased region" description="Low complexity" evidence="1">
    <location>
        <begin position="1340"/>
        <end position="1351"/>
    </location>
</feature>
<feature type="region of interest" description="Disordered" evidence="1">
    <location>
        <begin position="1112"/>
        <end position="1351"/>
    </location>
</feature>
<feature type="compositionally biased region" description="Basic and acidic residues" evidence="1">
    <location>
        <begin position="2206"/>
        <end position="2220"/>
    </location>
</feature>
<feature type="compositionally biased region" description="Basic and acidic residues" evidence="1">
    <location>
        <begin position="2048"/>
        <end position="2078"/>
    </location>
</feature>
<feature type="region of interest" description="Disordered" evidence="1">
    <location>
        <begin position="727"/>
        <end position="768"/>
    </location>
</feature>
<feature type="region of interest" description="Disordered" evidence="1">
    <location>
        <begin position="5796"/>
        <end position="5844"/>
    </location>
</feature>
<feature type="compositionally biased region" description="Basic and acidic residues" evidence="1">
    <location>
        <begin position="1673"/>
        <end position="1706"/>
    </location>
</feature>
<feature type="region of interest" description="Disordered" evidence="1">
    <location>
        <begin position="6026"/>
        <end position="6651"/>
    </location>
</feature>
<feature type="compositionally biased region" description="Basic and acidic residues" evidence="1">
    <location>
        <begin position="5065"/>
        <end position="5080"/>
    </location>
</feature>
<keyword evidence="3" id="KW-1185">Reference proteome</keyword>
<feature type="compositionally biased region" description="Basic and acidic residues" evidence="1">
    <location>
        <begin position="2379"/>
        <end position="2388"/>
    </location>
</feature>
<feature type="compositionally biased region" description="Basic residues" evidence="1">
    <location>
        <begin position="4662"/>
        <end position="4674"/>
    </location>
</feature>
<feature type="compositionally biased region" description="Acidic residues" evidence="1">
    <location>
        <begin position="5086"/>
        <end position="5099"/>
    </location>
</feature>
<feature type="compositionally biased region" description="Low complexity" evidence="1">
    <location>
        <begin position="3665"/>
        <end position="3679"/>
    </location>
</feature>
<feature type="compositionally biased region" description="Low complexity" evidence="1">
    <location>
        <begin position="1469"/>
        <end position="1512"/>
    </location>
</feature>
<feature type="compositionally biased region" description="Basic and acidic residues" evidence="1">
    <location>
        <begin position="2399"/>
        <end position="2432"/>
    </location>
</feature>
<feature type="compositionally biased region" description="Basic and acidic residues" evidence="1">
    <location>
        <begin position="430"/>
        <end position="442"/>
    </location>
</feature>
<feature type="compositionally biased region" description="Basic residues" evidence="1">
    <location>
        <begin position="2389"/>
        <end position="2398"/>
    </location>
</feature>
<feature type="region of interest" description="Disordered" evidence="1">
    <location>
        <begin position="1923"/>
        <end position="2220"/>
    </location>
</feature>
<feature type="compositionally biased region" description="Low complexity" evidence="1">
    <location>
        <begin position="594"/>
        <end position="608"/>
    </location>
</feature>
<feature type="compositionally biased region" description="Low complexity" evidence="1">
    <location>
        <begin position="3250"/>
        <end position="3273"/>
    </location>
</feature>
<feature type="region of interest" description="Disordered" evidence="1">
    <location>
        <begin position="634"/>
        <end position="681"/>
    </location>
</feature>
<evidence type="ECO:0000313" key="3">
    <source>
        <dbReference type="Proteomes" id="UP000221165"/>
    </source>
</evidence>
<feature type="compositionally biased region" description="Basic and acidic residues" evidence="1">
    <location>
        <begin position="4734"/>
        <end position="4757"/>
    </location>
</feature>
<feature type="compositionally biased region" description="Low complexity" evidence="1">
    <location>
        <begin position="4468"/>
        <end position="4477"/>
    </location>
</feature>
<feature type="compositionally biased region" description="Basic and acidic residues" evidence="1">
    <location>
        <begin position="3617"/>
        <end position="3630"/>
    </location>
</feature>
<feature type="region of interest" description="Disordered" evidence="1">
    <location>
        <begin position="3617"/>
        <end position="3728"/>
    </location>
</feature>
<feature type="compositionally biased region" description="Basic and acidic residues" evidence="1">
    <location>
        <begin position="4165"/>
        <end position="4180"/>
    </location>
</feature>
<feature type="compositionally biased region" description="Basic and acidic residues" evidence="1">
    <location>
        <begin position="3010"/>
        <end position="3027"/>
    </location>
</feature>
<feature type="region of interest" description="Disordered" evidence="1">
    <location>
        <begin position="3831"/>
        <end position="3851"/>
    </location>
</feature>
<feature type="compositionally biased region" description="Basic and acidic residues" evidence="1">
    <location>
        <begin position="6308"/>
        <end position="6320"/>
    </location>
</feature>
<feature type="compositionally biased region" description="Acidic residues" evidence="1">
    <location>
        <begin position="3121"/>
        <end position="3134"/>
    </location>
</feature>
<feature type="region of interest" description="Disordered" evidence="1">
    <location>
        <begin position="3535"/>
        <end position="3582"/>
    </location>
</feature>
<accession>A0A2C6KGA3</accession>
<feature type="region of interest" description="Disordered" evidence="1">
    <location>
        <begin position="5111"/>
        <end position="5173"/>
    </location>
</feature>
<feature type="compositionally biased region" description="Basic and acidic residues" evidence="1">
    <location>
        <begin position="2602"/>
        <end position="2619"/>
    </location>
</feature>
<feature type="compositionally biased region" description="Low complexity" evidence="1">
    <location>
        <begin position="4089"/>
        <end position="4109"/>
    </location>
</feature>
<feature type="compositionally biased region" description="Low complexity" evidence="1">
    <location>
        <begin position="390"/>
        <end position="403"/>
    </location>
</feature>
<feature type="compositionally biased region" description="Basic residues" evidence="1">
    <location>
        <begin position="820"/>
        <end position="833"/>
    </location>
</feature>
<evidence type="ECO:0000313" key="2">
    <source>
        <dbReference type="EMBL" id="PHJ23061.1"/>
    </source>
</evidence>
<feature type="compositionally biased region" description="Basic and acidic residues" evidence="1">
    <location>
        <begin position="488"/>
        <end position="504"/>
    </location>
</feature>
<feature type="compositionally biased region" description="Basic and acidic residues" evidence="1">
    <location>
        <begin position="6139"/>
        <end position="6152"/>
    </location>
</feature>
<feature type="compositionally biased region" description="Low complexity" evidence="1">
    <location>
        <begin position="5037"/>
        <end position="5064"/>
    </location>
</feature>
<feature type="compositionally biased region" description="Low complexity" evidence="1">
    <location>
        <begin position="665"/>
        <end position="680"/>
    </location>
</feature>
<feature type="compositionally biased region" description="Basic and acidic residues" evidence="1">
    <location>
        <begin position="846"/>
        <end position="866"/>
    </location>
</feature>
<feature type="compositionally biased region" description="Basic and acidic residues" evidence="1">
    <location>
        <begin position="1456"/>
        <end position="1465"/>
    </location>
</feature>
<feature type="region of interest" description="Disordered" evidence="1">
    <location>
        <begin position="2265"/>
        <end position="2299"/>
    </location>
</feature>
<gene>
    <name evidence="2" type="ORF">CSUI_003086</name>
</gene>
<feature type="compositionally biased region" description="Polar residues" evidence="1">
    <location>
        <begin position="6076"/>
        <end position="6087"/>
    </location>
</feature>
<feature type="compositionally biased region" description="Basic and acidic residues" evidence="1">
    <location>
        <begin position="4926"/>
        <end position="4943"/>
    </location>
</feature>
<feature type="compositionally biased region" description="Polar residues" evidence="1">
    <location>
        <begin position="6361"/>
        <end position="6380"/>
    </location>
</feature>
<feature type="region of interest" description="Disordered" evidence="1">
    <location>
        <begin position="5598"/>
        <end position="5636"/>
    </location>
</feature>
<feature type="compositionally biased region" description="Polar residues" evidence="1">
    <location>
        <begin position="3411"/>
        <end position="3422"/>
    </location>
</feature>
<feature type="compositionally biased region" description="Basic and acidic residues" evidence="1">
    <location>
        <begin position="3430"/>
        <end position="3459"/>
    </location>
</feature>
<feature type="compositionally biased region" description="Basic residues" evidence="1">
    <location>
        <begin position="246"/>
        <end position="257"/>
    </location>
</feature>
<feature type="region of interest" description="Disordered" evidence="1">
    <location>
        <begin position="5761"/>
        <end position="5781"/>
    </location>
</feature>
<feature type="compositionally biased region" description="Basic and acidic residues" evidence="1">
    <location>
        <begin position="6212"/>
        <end position="6222"/>
    </location>
</feature>
<feature type="compositionally biased region" description="Basic and acidic residues" evidence="1">
    <location>
        <begin position="6383"/>
        <end position="6408"/>
    </location>
</feature>
<feature type="compositionally biased region" description="Low complexity" evidence="1">
    <location>
        <begin position="333"/>
        <end position="349"/>
    </location>
</feature>
<feature type="compositionally biased region" description="Basic and acidic residues" evidence="1">
    <location>
        <begin position="4952"/>
        <end position="4961"/>
    </location>
</feature>
<feature type="compositionally biased region" description="Basic and acidic residues" evidence="1">
    <location>
        <begin position="2964"/>
        <end position="3002"/>
    </location>
</feature>
<feature type="region of interest" description="Disordered" evidence="1">
    <location>
        <begin position="3237"/>
        <end position="3278"/>
    </location>
</feature>
<feature type="region of interest" description="Disordered" evidence="1">
    <location>
        <begin position="543"/>
        <end position="609"/>
    </location>
</feature>
<feature type="compositionally biased region" description="Low complexity" evidence="1">
    <location>
        <begin position="2954"/>
        <end position="2963"/>
    </location>
</feature>
<feature type="compositionally biased region" description="Basic and acidic residues" evidence="1">
    <location>
        <begin position="6096"/>
        <end position="6108"/>
    </location>
</feature>
<feature type="compositionally biased region" description="Basic and acidic residues" evidence="1">
    <location>
        <begin position="121"/>
        <end position="133"/>
    </location>
</feature>
<feature type="compositionally biased region" description="Basic and acidic residues" evidence="1">
    <location>
        <begin position="564"/>
        <end position="581"/>
    </location>
</feature>
<feature type="compositionally biased region" description="Basic and acidic residues" evidence="1">
    <location>
        <begin position="3063"/>
        <end position="3082"/>
    </location>
</feature>
<feature type="region of interest" description="Disordered" evidence="1">
    <location>
        <begin position="3909"/>
        <end position="3962"/>
    </location>
</feature>
<feature type="compositionally biased region" description="Polar residues" evidence="1">
    <location>
        <begin position="4426"/>
        <end position="4435"/>
    </location>
</feature>
<feature type="compositionally biased region" description="Low complexity" evidence="1">
    <location>
        <begin position="3343"/>
        <end position="3354"/>
    </location>
</feature>
<feature type="compositionally biased region" description="Low complexity" evidence="1">
    <location>
        <begin position="7120"/>
        <end position="7130"/>
    </location>
</feature>
<dbReference type="Proteomes" id="UP000221165">
    <property type="component" value="Unassembled WGS sequence"/>
</dbReference>
<feature type="compositionally biased region" description="Basic and acidic residues" evidence="1">
    <location>
        <begin position="1824"/>
        <end position="1836"/>
    </location>
</feature>
<feature type="compositionally biased region" description="Basic and acidic residues" evidence="1">
    <location>
        <begin position="1568"/>
        <end position="1583"/>
    </location>
</feature>
<feature type="compositionally biased region" description="Low complexity" evidence="1">
    <location>
        <begin position="4441"/>
        <end position="4460"/>
    </location>
</feature>
<feature type="region of interest" description="Disordered" evidence="1">
    <location>
        <begin position="4279"/>
        <end position="4505"/>
    </location>
</feature>
<feature type="compositionally biased region" description="Gly residues" evidence="1">
    <location>
        <begin position="6432"/>
        <end position="6445"/>
    </location>
</feature>
<feature type="compositionally biased region" description="Low complexity" evidence="1">
    <location>
        <begin position="6698"/>
        <end position="6708"/>
    </location>
</feature>
<feature type="compositionally biased region" description="Basic and acidic residues" evidence="1">
    <location>
        <begin position="2110"/>
        <end position="2131"/>
    </location>
</feature>
<feature type="region of interest" description="Disordered" evidence="1">
    <location>
        <begin position="1377"/>
        <end position="1434"/>
    </location>
</feature>
<feature type="compositionally biased region" description="Low complexity" evidence="1">
    <location>
        <begin position="195"/>
        <end position="217"/>
    </location>
</feature>
<feature type="compositionally biased region" description="Low complexity" evidence="1">
    <location>
        <begin position="6324"/>
        <end position="6352"/>
    </location>
</feature>
<feature type="compositionally biased region" description="Low complexity" evidence="1">
    <location>
        <begin position="24"/>
        <end position="66"/>
    </location>
</feature>
<feature type="region of interest" description="Disordered" evidence="1">
    <location>
        <begin position="2954"/>
        <end position="3135"/>
    </location>
</feature>
<feature type="compositionally biased region" description="Low complexity" evidence="1">
    <location>
        <begin position="5598"/>
        <end position="5619"/>
    </location>
</feature>
<feature type="compositionally biased region" description="Low complexity" evidence="1">
    <location>
        <begin position="1392"/>
        <end position="1413"/>
    </location>
</feature>
<dbReference type="GeneID" id="94426495"/>
<feature type="compositionally biased region" description="Basic and acidic residues" evidence="1">
    <location>
        <begin position="1130"/>
        <end position="1143"/>
    </location>
</feature>
<feature type="compositionally biased region" description="Low complexity" evidence="1">
    <location>
        <begin position="2433"/>
        <end position="2449"/>
    </location>
</feature>
<feature type="compositionally biased region" description="Basic and acidic residues" evidence="1">
    <location>
        <begin position="2500"/>
        <end position="2514"/>
    </location>
</feature>
<feature type="compositionally biased region" description="Basic and acidic residues" evidence="1">
    <location>
        <begin position="6848"/>
        <end position="6864"/>
    </location>
</feature>
<feature type="compositionally biased region" description="Low complexity" evidence="1">
    <location>
        <begin position="6190"/>
        <end position="6210"/>
    </location>
</feature>
<feature type="compositionally biased region" description="Basic and acidic residues" evidence="1">
    <location>
        <begin position="2270"/>
        <end position="2281"/>
    </location>
</feature>
<feature type="compositionally biased region" description="Low complexity" evidence="1">
    <location>
        <begin position="4287"/>
        <end position="4305"/>
    </location>
</feature>
<dbReference type="OrthoDB" id="333939at2759"/>
<dbReference type="VEuPathDB" id="ToxoDB:CSUI_003086"/>
<feature type="compositionally biased region" description="Basic and acidic residues" evidence="1">
    <location>
        <begin position="1612"/>
        <end position="1629"/>
    </location>
</feature>
<feature type="compositionally biased region" description="Low complexity" evidence="1">
    <location>
        <begin position="260"/>
        <end position="286"/>
    </location>
</feature>
<feature type="region of interest" description="Disordered" evidence="1">
    <location>
        <begin position="4024"/>
        <end position="4251"/>
    </location>
</feature>
<feature type="compositionally biased region" description="Low complexity" evidence="1">
    <location>
        <begin position="6534"/>
        <end position="6543"/>
    </location>
</feature>
<feature type="region of interest" description="Disordered" evidence="1">
    <location>
        <begin position="1"/>
        <end position="138"/>
    </location>
</feature>
<feature type="compositionally biased region" description="Low complexity" evidence="1">
    <location>
        <begin position="7162"/>
        <end position="7174"/>
    </location>
</feature>
<feature type="compositionally biased region" description="Basic and acidic residues" evidence="1">
    <location>
        <begin position="2685"/>
        <end position="2694"/>
    </location>
</feature>
<feature type="region of interest" description="Disordered" evidence="1">
    <location>
        <begin position="3991"/>
        <end position="4011"/>
    </location>
</feature>
<feature type="compositionally biased region" description="Basic and acidic residues" evidence="1">
    <location>
        <begin position="1950"/>
        <end position="2036"/>
    </location>
</feature>
<feature type="compositionally biased region" description="Basic and acidic residues" evidence="1">
    <location>
        <begin position="4216"/>
        <end position="4225"/>
    </location>
</feature>
<feature type="compositionally biased region" description="Gly residues" evidence="1">
    <location>
        <begin position="2159"/>
        <end position="2175"/>
    </location>
</feature>
<feature type="region of interest" description="Disordered" evidence="1">
    <location>
        <begin position="154"/>
        <end position="520"/>
    </location>
</feature>
<feature type="region of interest" description="Disordered" evidence="1">
    <location>
        <begin position="5209"/>
        <end position="5232"/>
    </location>
</feature>
<feature type="compositionally biased region" description="Polar residues" evidence="1">
    <location>
        <begin position="4024"/>
        <end position="4057"/>
    </location>
</feature>
<feature type="compositionally biased region" description="Basic and acidic residues" evidence="1">
    <location>
        <begin position="2839"/>
        <end position="2849"/>
    </location>
</feature>
<feature type="compositionally biased region" description="Low complexity" evidence="1">
    <location>
        <begin position="1171"/>
        <end position="1180"/>
    </location>
</feature>
<feature type="compositionally biased region" description="Basic and acidic residues" evidence="1">
    <location>
        <begin position="4827"/>
        <end position="4838"/>
    </location>
</feature>
<feature type="compositionally biased region" description="Basic and acidic residues" evidence="1">
    <location>
        <begin position="1297"/>
        <end position="1306"/>
    </location>
</feature>
<feature type="compositionally biased region" description="Basic and acidic residues" evidence="1">
    <location>
        <begin position="3715"/>
        <end position="3728"/>
    </location>
</feature>
<feature type="compositionally biased region" description="Basic and acidic residues" evidence="1">
    <location>
        <begin position="1414"/>
        <end position="1425"/>
    </location>
</feature>
<feature type="region of interest" description="Disordered" evidence="1">
    <location>
        <begin position="3308"/>
        <end position="3484"/>
    </location>
</feature>
<feature type="compositionally biased region" description="Low complexity" evidence="1">
    <location>
        <begin position="3857"/>
        <end position="3867"/>
    </location>
</feature>
<feature type="compositionally biased region" description="Polar residues" evidence="1">
    <location>
        <begin position="751"/>
        <end position="765"/>
    </location>
</feature>
<feature type="region of interest" description="Disordered" evidence="1">
    <location>
        <begin position="2537"/>
        <end position="2626"/>
    </location>
</feature>
<feature type="compositionally biased region" description="Low complexity" evidence="1">
    <location>
        <begin position="3687"/>
        <end position="3703"/>
    </location>
</feature>
<feature type="compositionally biased region" description="Low complexity" evidence="1">
    <location>
        <begin position="4985"/>
        <end position="5000"/>
    </location>
</feature>
<feature type="compositionally biased region" description="Low complexity" evidence="1">
    <location>
        <begin position="4377"/>
        <end position="4394"/>
    </location>
</feature>
<feature type="compositionally biased region" description="Basic and acidic residues" evidence="1">
    <location>
        <begin position="5934"/>
        <end position="5946"/>
    </location>
</feature>
<feature type="compositionally biased region" description="Polar residues" evidence="1">
    <location>
        <begin position="4074"/>
        <end position="4084"/>
    </location>
</feature>
<feature type="region of interest" description="Disordered" evidence="1">
    <location>
        <begin position="5905"/>
        <end position="6013"/>
    </location>
</feature>
<feature type="compositionally biased region" description="Low complexity" evidence="1">
    <location>
        <begin position="6280"/>
        <end position="6294"/>
    </location>
</feature>
<feature type="compositionally biased region" description="Basic and acidic residues" evidence="1">
    <location>
        <begin position="6619"/>
        <end position="6650"/>
    </location>
</feature>
<feature type="compositionally biased region" description="Acidic residues" evidence="1">
    <location>
        <begin position="4147"/>
        <end position="4164"/>
    </location>
</feature>
<feature type="compositionally biased region" description="Basic and acidic residues" evidence="1">
    <location>
        <begin position="1054"/>
        <end position="1076"/>
    </location>
</feature>
<proteinExistence type="predicted"/>
<feature type="region of interest" description="Disordered" evidence="1">
    <location>
        <begin position="4623"/>
        <end position="4757"/>
    </location>
</feature>
<feature type="region of interest" description="Disordered" evidence="1">
    <location>
        <begin position="791"/>
        <end position="949"/>
    </location>
</feature>
<feature type="compositionally biased region" description="Low complexity" evidence="1">
    <location>
        <begin position="6742"/>
        <end position="6779"/>
    </location>
</feature>
<feature type="region of interest" description="Disordered" evidence="1">
    <location>
        <begin position="1451"/>
        <end position="1513"/>
    </location>
</feature>
<feature type="compositionally biased region" description="Polar residues" evidence="1">
    <location>
        <begin position="4623"/>
        <end position="4637"/>
    </location>
</feature>
<feature type="compositionally biased region" description="Low complexity" evidence="1">
    <location>
        <begin position="4692"/>
        <end position="4704"/>
    </location>
</feature>
<feature type="region of interest" description="Disordered" evidence="1">
    <location>
        <begin position="2373"/>
        <end position="2452"/>
    </location>
</feature>
<feature type="compositionally biased region" description="Basic and acidic residues" evidence="1">
    <location>
        <begin position="1847"/>
        <end position="1864"/>
    </location>
</feature>
<feature type="compositionally biased region" description="Polar residues" evidence="1">
    <location>
        <begin position="4915"/>
        <end position="4924"/>
    </location>
</feature>
<feature type="compositionally biased region" description="Basic and acidic residues" evidence="1">
    <location>
        <begin position="380"/>
        <end position="389"/>
    </location>
</feature>
<protein>
    <submittedName>
        <fullName evidence="2">Rna-binding protein</fullName>
    </submittedName>
</protein>
<feature type="compositionally biased region" description="Low complexity" evidence="1">
    <location>
        <begin position="6665"/>
        <end position="6681"/>
    </location>
</feature>
<feature type="compositionally biased region" description="Low complexity" evidence="1">
    <location>
        <begin position="4181"/>
        <end position="4192"/>
    </location>
</feature>
<feature type="compositionally biased region" description="Basic and acidic residues" evidence="1">
    <location>
        <begin position="3035"/>
        <end position="3044"/>
    </location>
</feature>
<feature type="compositionally biased region" description="Basic and acidic residues" evidence="1">
    <location>
        <begin position="1767"/>
        <end position="1776"/>
    </location>
</feature>
<feature type="region of interest" description="Disordered" evidence="1">
    <location>
        <begin position="2685"/>
        <end position="2723"/>
    </location>
</feature>
<feature type="compositionally biased region" description="Polar residues" evidence="1">
    <location>
        <begin position="1634"/>
        <end position="1645"/>
    </location>
</feature>
<feature type="compositionally biased region" description="Basic residues" evidence="1">
    <location>
        <begin position="1287"/>
        <end position="1296"/>
    </location>
</feature>
<feature type="region of interest" description="Disordered" evidence="1">
    <location>
        <begin position="4810"/>
        <end position="5099"/>
    </location>
</feature>
<feature type="compositionally biased region" description="Basic and acidic residues" evidence="1">
    <location>
        <begin position="7079"/>
        <end position="7095"/>
    </location>
</feature>
<feature type="compositionally biased region" description="Basic and acidic residues" evidence="1">
    <location>
        <begin position="6823"/>
        <end position="6834"/>
    </location>
</feature>
<feature type="compositionally biased region" description="Low complexity" evidence="1">
    <location>
        <begin position="4485"/>
        <end position="4502"/>
    </location>
</feature>
<feature type="compositionally biased region" description="Basic residues" evidence="1">
    <location>
        <begin position="3549"/>
        <end position="3558"/>
    </location>
</feature>
<feature type="region of interest" description="Disordered" evidence="1">
    <location>
        <begin position="3857"/>
        <end position="3876"/>
    </location>
</feature>
<feature type="region of interest" description="Disordered" evidence="1">
    <location>
        <begin position="6663"/>
        <end position="6904"/>
    </location>
</feature>
<feature type="compositionally biased region" description="Basic and acidic residues" evidence="1">
    <location>
        <begin position="5008"/>
        <end position="5032"/>
    </location>
</feature>
<feature type="compositionally biased region" description="Low complexity" evidence="1">
    <location>
        <begin position="4226"/>
        <end position="4251"/>
    </location>
</feature>
<feature type="compositionally biased region" description="Basic and acidic residues" evidence="1">
    <location>
        <begin position="5905"/>
        <end position="5919"/>
    </location>
</feature>
<feature type="compositionally biased region" description="Polar residues" evidence="1">
    <location>
        <begin position="3087"/>
        <end position="3100"/>
    </location>
</feature>